<dbReference type="Gene3D" id="1.20.200.10">
    <property type="entry name" value="Fumarase/aspartase (Central domain)"/>
    <property type="match status" value="1"/>
</dbReference>
<dbReference type="Ensembl" id="ENSOMYT00000122129.1">
    <property type="protein sequence ID" value="ENSOMYP00000134873.1"/>
    <property type="gene ID" value="ENSOMYG00000071309.1"/>
</dbReference>
<evidence type="ECO:0000256" key="6">
    <source>
        <dbReference type="ARBA" id="ARBA00024453"/>
    </source>
</evidence>
<dbReference type="PANTHER" id="PTHR11444:SF1">
    <property type="entry name" value="FUMARATE HYDRATASE, MITOCHONDRIAL"/>
    <property type="match status" value="1"/>
</dbReference>
<comment type="catalytic activity">
    <reaction evidence="6">
        <text>(S)-malate = fumarate + H2O</text>
        <dbReference type="Rhea" id="RHEA:12460"/>
        <dbReference type="ChEBI" id="CHEBI:15377"/>
        <dbReference type="ChEBI" id="CHEBI:15589"/>
        <dbReference type="ChEBI" id="CHEBI:29806"/>
        <dbReference type="EC" id="4.2.1.2"/>
    </reaction>
    <physiologicalReaction direction="right-to-left" evidence="6">
        <dbReference type="Rhea" id="RHEA:12462"/>
    </physiologicalReaction>
</comment>
<comment type="function">
    <text evidence="1">Catalyzes the hydration of fumarate to L-malate in the tricarboxylic acid (TCA) cycle to facilitate a transition step in the production of energy in the form of NADH.</text>
</comment>
<dbReference type="UniPathway" id="UPA00223">
    <property type="reaction ID" value="UER01007"/>
</dbReference>
<dbReference type="GO" id="GO:0006106">
    <property type="term" value="P:fumarate metabolic process"/>
    <property type="evidence" value="ECO:0007669"/>
    <property type="project" value="InterPro"/>
</dbReference>
<dbReference type="SUPFAM" id="SSF48557">
    <property type="entry name" value="L-aspartase-like"/>
    <property type="match status" value="1"/>
</dbReference>
<name>A0A8K9XL66_ONCMY</name>
<evidence type="ECO:0000256" key="1">
    <source>
        <dbReference type="ARBA" id="ARBA00003146"/>
    </source>
</evidence>
<dbReference type="GO" id="GO:0006099">
    <property type="term" value="P:tricarboxylic acid cycle"/>
    <property type="evidence" value="ECO:0007669"/>
    <property type="project" value="UniProtKB-UniPathway"/>
</dbReference>
<dbReference type="FunFam" id="1.10.275.10:FF:000001">
    <property type="entry name" value="Fumarate hydratase, mitochondrial"/>
    <property type="match status" value="1"/>
</dbReference>
<evidence type="ECO:0000256" key="4">
    <source>
        <dbReference type="ARBA" id="ARBA00012921"/>
    </source>
</evidence>
<evidence type="ECO:0000256" key="2">
    <source>
        <dbReference type="ARBA" id="ARBA00004859"/>
    </source>
</evidence>
<dbReference type="InterPro" id="IPR024083">
    <property type="entry name" value="Fumarase/histidase_N"/>
</dbReference>
<keyword evidence="10" id="KW-1185">Reference proteome</keyword>
<dbReference type="InterPro" id="IPR000362">
    <property type="entry name" value="Fumarate_lyase_fam"/>
</dbReference>
<evidence type="ECO:0000256" key="3">
    <source>
        <dbReference type="ARBA" id="ARBA00009084"/>
    </source>
</evidence>
<evidence type="ECO:0000313" key="10">
    <source>
        <dbReference type="Proteomes" id="UP000694395"/>
    </source>
</evidence>
<sequence length="633" mass="67281">MYLSLRNVLRFNCNLQALQRSLSNTKHSPAVISSRMSSEYRIEADTFGELKVPVDKYYGAQTVRSTMNFKIGGPSERMPIQVIKAFGILKRAAAEVNKDYGLDPRLADAIVQAADEVAAGKLDDHFPLVVWQTGSGTQSNMNVNEVISNRAIEILGGKLGSKDPVHPNDHVNKSQSSNDTFPTAMHIAAAKEVHEVLLPGLQHLHDALHAKAVEFKDIIKIGRTHTQDAVPLSLGQVQYTHTQDVVPFSLGQVQYAVLLSLGQVQDAVPLSLGQVQDAVPLSLGQVQDAVLLSLGQVQDAVLLSLGQVQDAVLLSLGQVQDAVPLSLGQVQDAVPLSLGQVQDAVPLSLGQVQDAVLLSLGQVQDAVPLSLGQEQDAVPLSLGQVQDAVLLSLGQVQDAVPLSLGQEQDAVLLSLGQVQDAVPLSLGQEQDAVPLSLGQVQDAVLLSLGQVQDAVPLSLGQEQDAVPLSLGQVQDAVLLSLGQVQDAVPLSLGQEQDAVPLSLGQEQDAVPLSLGQEQDAVLLSLGQGQDAVPLSLGQGQDIDTHLITCSCCRMLFKAPCCCLGGLLKTASLMIMITLLIDSFSCGQCHVVIIFVPVSVICCCHDTSFRITILDTVNDNMAEKEAFRSQSHCI</sequence>
<dbReference type="EC" id="4.2.1.2" evidence="4"/>
<dbReference type="Pfam" id="PF00206">
    <property type="entry name" value="Lyase_1"/>
    <property type="match status" value="1"/>
</dbReference>
<evidence type="ECO:0000259" key="8">
    <source>
        <dbReference type="Pfam" id="PF00206"/>
    </source>
</evidence>
<dbReference type="InterPro" id="IPR008948">
    <property type="entry name" value="L-Aspartase-like"/>
</dbReference>
<feature type="domain" description="Fumarate lyase N-terminal" evidence="8">
    <location>
        <begin position="48"/>
        <end position="237"/>
    </location>
</feature>
<evidence type="ECO:0000256" key="7">
    <source>
        <dbReference type="ARBA" id="ARBA00024594"/>
    </source>
</evidence>
<dbReference type="GO" id="GO:0006108">
    <property type="term" value="P:malate metabolic process"/>
    <property type="evidence" value="ECO:0007669"/>
    <property type="project" value="TreeGrafter"/>
</dbReference>
<dbReference type="PANTHER" id="PTHR11444">
    <property type="entry name" value="ASPARTATEAMMONIA/ARGININOSUCCINATE/ADENYLOSUCCINATE LYASE"/>
    <property type="match status" value="1"/>
</dbReference>
<dbReference type="PRINTS" id="PR00149">
    <property type="entry name" value="FUMRATELYASE"/>
</dbReference>
<dbReference type="GO" id="GO:0004333">
    <property type="term" value="F:fumarate hydratase activity"/>
    <property type="evidence" value="ECO:0007669"/>
    <property type="project" value="UniProtKB-EC"/>
</dbReference>
<comment type="catalytic activity">
    <reaction evidence="7">
        <text>(S)-malate = fumarate + H2O</text>
        <dbReference type="Rhea" id="RHEA:12460"/>
        <dbReference type="ChEBI" id="CHEBI:15377"/>
        <dbReference type="ChEBI" id="CHEBI:15589"/>
        <dbReference type="ChEBI" id="CHEBI:29806"/>
        <dbReference type="EC" id="4.2.1.2"/>
    </reaction>
    <physiologicalReaction direction="left-to-right" evidence="7">
        <dbReference type="Rhea" id="RHEA:12461"/>
    </physiologicalReaction>
</comment>
<dbReference type="InterPro" id="IPR022761">
    <property type="entry name" value="Fumarate_lyase_N"/>
</dbReference>
<comment type="pathway">
    <text evidence="2">Carbohydrate metabolism; tricarboxylic acid cycle; (S)-malate from fumarate: step 1/1.</text>
</comment>
<organism evidence="9 10">
    <name type="scientific">Oncorhynchus mykiss</name>
    <name type="common">Rainbow trout</name>
    <name type="synonym">Salmo gairdneri</name>
    <dbReference type="NCBI Taxonomy" id="8022"/>
    <lineage>
        <taxon>Eukaryota</taxon>
        <taxon>Metazoa</taxon>
        <taxon>Chordata</taxon>
        <taxon>Craniata</taxon>
        <taxon>Vertebrata</taxon>
        <taxon>Euteleostomi</taxon>
        <taxon>Actinopterygii</taxon>
        <taxon>Neopterygii</taxon>
        <taxon>Teleostei</taxon>
        <taxon>Protacanthopterygii</taxon>
        <taxon>Salmoniformes</taxon>
        <taxon>Salmonidae</taxon>
        <taxon>Salmoninae</taxon>
        <taxon>Oncorhynchus</taxon>
    </lineage>
</organism>
<dbReference type="GeneTree" id="ENSGT00950000183122"/>
<comment type="similarity">
    <text evidence="3">Belongs to the class-II fumarase/aspartase family. Fumarase subfamily.</text>
</comment>
<protein>
    <recommendedName>
        <fullName evidence="5">Fumarate hydratase, mitochondrial</fullName>
        <ecNumber evidence="4">4.2.1.2</ecNumber>
    </recommendedName>
</protein>
<dbReference type="Proteomes" id="UP000694395">
    <property type="component" value="Unassembled WGS sequence"/>
</dbReference>
<evidence type="ECO:0000256" key="5">
    <source>
        <dbReference type="ARBA" id="ARBA00013409"/>
    </source>
</evidence>
<evidence type="ECO:0000313" key="9">
    <source>
        <dbReference type="Ensembl" id="ENSOMYP00000134873.1"/>
    </source>
</evidence>
<dbReference type="InterPro" id="IPR005677">
    <property type="entry name" value="Fum_hydII"/>
</dbReference>
<dbReference type="GO" id="GO:0005739">
    <property type="term" value="C:mitochondrion"/>
    <property type="evidence" value="ECO:0007669"/>
    <property type="project" value="TreeGrafter"/>
</dbReference>
<reference evidence="9" key="2">
    <citation type="submission" date="2025-09" db="UniProtKB">
        <authorList>
            <consortium name="Ensembl"/>
        </authorList>
    </citation>
    <scope>IDENTIFICATION</scope>
</reference>
<reference evidence="9" key="1">
    <citation type="submission" date="2025-08" db="UniProtKB">
        <authorList>
            <consortium name="Ensembl"/>
        </authorList>
    </citation>
    <scope>IDENTIFICATION</scope>
</reference>
<dbReference type="AlphaFoldDB" id="A0A8K9XL66"/>
<dbReference type="Gene3D" id="1.10.275.10">
    <property type="entry name" value="Fumarase/aspartase (N-terminal domain)"/>
    <property type="match status" value="1"/>
</dbReference>
<proteinExistence type="inferred from homology"/>
<accession>A0A8K9XL66</accession>